<dbReference type="AlphaFoldDB" id="A0AA87QCE9"/>
<dbReference type="Pfam" id="PF03734">
    <property type="entry name" value="YkuD"/>
    <property type="match status" value="1"/>
</dbReference>
<dbReference type="InterPro" id="IPR005490">
    <property type="entry name" value="LD_TPept_cat_dom"/>
</dbReference>
<evidence type="ECO:0000256" key="10">
    <source>
        <dbReference type="SAM" id="SignalP"/>
    </source>
</evidence>
<sequence length="233" mass="25126">MKSILPVVAAAGIAVSCLTAASDAAAFTASAPHVAQALPSNVIRVSTTPQGQVKPQFQRRVVRLVTNEAPGTVIVDTNNKFLYLVEGSNRARRYGIGVGRDGFGWSGVVKVGRKAEWPGWTPPPEMIAREAKKGHKLPAYQEGGEDNPLGARAMYLYRNGNDTAFRIHGTNQPWSIGLNMSSGCIRMMNKDVTDLYERVPIGTKVIVVGPGNKQGEVSYEDRGVDILRTMFGG</sequence>
<dbReference type="InterPro" id="IPR050979">
    <property type="entry name" value="LD-transpeptidase"/>
</dbReference>
<keyword evidence="3" id="KW-0328">Glycosyltransferase</keyword>
<comment type="similarity">
    <text evidence="2">Belongs to the YkuD family.</text>
</comment>
<gene>
    <name evidence="12" type="ORF">RRH01S_09_01970</name>
</gene>
<dbReference type="Proteomes" id="UP000026941">
    <property type="component" value="Unassembled WGS sequence"/>
</dbReference>
<evidence type="ECO:0000256" key="1">
    <source>
        <dbReference type="ARBA" id="ARBA00004752"/>
    </source>
</evidence>
<feature type="active site" description="Nucleophile" evidence="9">
    <location>
        <position position="184"/>
    </location>
</feature>
<protein>
    <recommendedName>
        <fullName evidence="11">L,D-TPase catalytic domain-containing protein</fullName>
    </recommendedName>
</protein>
<dbReference type="GO" id="GO:0008360">
    <property type="term" value="P:regulation of cell shape"/>
    <property type="evidence" value="ECO:0007669"/>
    <property type="project" value="UniProtKB-UniRule"/>
</dbReference>
<keyword evidence="10" id="KW-0732">Signal</keyword>
<keyword evidence="7 9" id="KW-0573">Peptidoglycan synthesis</keyword>
<proteinExistence type="inferred from homology"/>
<dbReference type="Gene3D" id="2.40.440.10">
    <property type="entry name" value="L,D-transpeptidase catalytic domain-like"/>
    <property type="match status" value="1"/>
</dbReference>
<dbReference type="GO" id="GO:0005576">
    <property type="term" value="C:extracellular region"/>
    <property type="evidence" value="ECO:0007669"/>
    <property type="project" value="TreeGrafter"/>
</dbReference>
<evidence type="ECO:0000256" key="7">
    <source>
        <dbReference type="ARBA" id="ARBA00022984"/>
    </source>
</evidence>
<evidence type="ECO:0000259" key="11">
    <source>
        <dbReference type="PROSITE" id="PS52029"/>
    </source>
</evidence>
<dbReference type="PANTHER" id="PTHR30582:SF24">
    <property type="entry name" value="L,D-TRANSPEPTIDASE ERFK_SRFK-RELATED"/>
    <property type="match status" value="1"/>
</dbReference>
<name>A0AA87QCE9_RHIRH</name>
<dbReference type="PROSITE" id="PS51257">
    <property type="entry name" value="PROKAR_LIPOPROTEIN"/>
    <property type="match status" value="1"/>
</dbReference>
<dbReference type="EMBL" id="BAYX01000009">
    <property type="protein sequence ID" value="GAJ94882.1"/>
    <property type="molecule type" value="Genomic_DNA"/>
</dbReference>
<comment type="caution">
    <text evidence="12">The sequence shown here is derived from an EMBL/GenBank/DDBJ whole genome shotgun (WGS) entry which is preliminary data.</text>
</comment>
<dbReference type="GO" id="GO:0016757">
    <property type="term" value="F:glycosyltransferase activity"/>
    <property type="evidence" value="ECO:0007669"/>
    <property type="project" value="UniProtKB-KW"/>
</dbReference>
<evidence type="ECO:0000256" key="2">
    <source>
        <dbReference type="ARBA" id="ARBA00005992"/>
    </source>
</evidence>
<reference evidence="12 13" key="1">
    <citation type="submission" date="2014-05" db="EMBL/GenBank/DDBJ databases">
        <title>Whole genome shotgun sequence of Rhizobium rhizogenes NBRC 13257.</title>
        <authorList>
            <person name="Katano-Makiyama Y."/>
            <person name="Hosoyama A."/>
            <person name="Hashimoto M."/>
            <person name="Hosoyama Y."/>
            <person name="Noguchi M."/>
            <person name="Tsuchikane K."/>
            <person name="Kimura A."/>
            <person name="Ohji S."/>
            <person name="Ichikawa N."/>
            <person name="Yamazoe A."/>
            <person name="Fujita N."/>
        </authorList>
    </citation>
    <scope>NUCLEOTIDE SEQUENCE [LARGE SCALE GENOMIC DNA]</scope>
    <source>
        <strain evidence="12 13">NBRC 13257</strain>
    </source>
</reference>
<feature type="domain" description="L,D-TPase catalytic" evidence="11">
    <location>
        <begin position="71"/>
        <end position="208"/>
    </location>
</feature>
<evidence type="ECO:0000256" key="9">
    <source>
        <dbReference type="PROSITE-ProRule" id="PRU01373"/>
    </source>
</evidence>
<evidence type="ECO:0000256" key="4">
    <source>
        <dbReference type="ARBA" id="ARBA00022679"/>
    </source>
</evidence>
<evidence type="ECO:0000313" key="12">
    <source>
        <dbReference type="EMBL" id="GAJ94882.1"/>
    </source>
</evidence>
<keyword evidence="8 9" id="KW-0961">Cell wall biogenesis/degradation</keyword>
<keyword evidence="6 9" id="KW-0133">Cell shape</keyword>
<evidence type="ECO:0000256" key="8">
    <source>
        <dbReference type="ARBA" id="ARBA00023316"/>
    </source>
</evidence>
<organism evidence="12 13">
    <name type="scientific">Rhizobium rhizogenes NBRC 13257</name>
    <dbReference type="NCBI Taxonomy" id="1220581"/>
    <lineage>
        <taxon>Bacteria</taxon>
        <taxon>Pseudomonadati</taxon>
        <taxon>Pseudomonadota</taxon>
        <taxon>Alphaproteobacteria</taxon>
        <taxon>Hyphomicrobiales</taxon>
        <taxon>Rhizobiaceae</taxon>
        <taxon>Rhizobium/Agrobacterium group</taxon>
        <taxon>Rhizobium</taxon>
    </lineage>
</organism>
<dbReference type="FunFam" id="2.40.440.10:FF:000002">
    <property type="entry name" value="L,D-transpeptidase ErfK/SrfK"/>
    <property type="match status" value="1"/>
</dbReference>
<evidence type="ECO:0000313" key="13">
    <source>
        <dbReference type="Proteomes" id="UP000026941"/>
    </source>
</evidence>
<evidence type="ECO:0000256" key="3">
    <source>
        <dbReference type="ARBA" id="ARBA00022676"/>
    </source>
</evidence>
<dbReference type="GO" id="GO:0071555">
    <property type="term" value="P:cell wall organization"/>
    <property type="evidence" value="ECO:0007669"/>
    <property type="project" value="UniProtKB-UniRule"/>
</dbReference>
<dbReference type="GO" id="GO:0071972">
    <property type="term" value="F:peptidoglycan L,D-transpeptidase activity"/>
    <property type="evidence" value="ECO:0007669"/>
    <property type="project" value="TreeGrafter"/>
</dbReference>
<keyword evidence="5" id="KW-0378">Hydrolase</keyword>
<feature type="active site" description="Proton donor/acceptor" evidence="9">
    <location>
        <position position="168"/>
    </location>
</feature>
<keyword evidence="4" id="KW-0808">Transferase</keyword>
<feature type="chain" id="PRO_5041677195" description="L,D-TPase catalytic domain-containing protein" evidence="10">
    <location>
        <begin position="21"/>
        <end position="233"/>
    </location>
</feature>
<dbReference type="PANTHER" id="PTHR30582">
    <property type="entry name" value="L,D-TRANSPEPTIDASE"/>
    <property type="match status" value="1"/>
</dbReference>
<evidence type="ECO:0000256" key="6">
    <source>
        <dbReference type="ARBA" id="ARBA00022960"/>
    </source>
</evidence>
<dbReference type="PROSITE" id="PS52029">
    <property type="entry name" value="LD_TPASE"/>
    <property type="match status" value="1"/>
</dbReference>
<dbReference type="SUPFAM" id="SSF141523">
    <property type="entry name" value="L,D-transpeptidase catalytic domain-like"/>
    <property type="match status" value="1"/>
</dbReference>
<feature type="signal peptide" evidence="10">
    <location>
        <begin position="1"/>
        <end position="20"/>
    </location>
</feature>
<dbReference type="CDD" id="cd16913">
    <property type="entry name" value="YkuD_like"/>
    <property type="match status" value="1"/>
</dbReference>
<dbReference type="InterPro" id="IPR038063">
    <property type="entry name" value="Transpep_catalytic_dom"/>
</dbReference>
<dbReference type="RefSeq" id="WP_042474176.1">
    <property type="nucleotide sequence ID" value="NZ_BAYX01000009.1"/>
</dbReference>
<dbReference type="GO" id="GO:0018104">
    <property type="term" value="P:peptidoglycan-protein cross-linking"/>
    <property type="evidence" value="ECO:0007669"/>
    <property type="project" value="TreeGrafter"/>
</dbReference>
<accession>A0AA87QCE9</accession>
<comment type="pathway">
    <text evidence="1 9">Cell wall biogenesis; peptidoglycan biosynthesis.</text>
</comment>
<evidence type="ECO:0000256" key="5">
    <source>
        <dbReference type="ARBA" id="ARBA00022801"/>
    </source>
</evidence>